<name>A0A9N7YJ70_PLEPL</name>
<gene>
    <name evidence="1" type="ORF">PLEPLA_LOCUS21530</name>
</gene>
<proteinExistence type="predicted"/>
<keyword evidence="2" id="KW-1185">Reference proteome</keyword>
<dbReference type="EMBL" id="CADEAL010001557">
    <property type="protein sequence ID" value="CAB1433440.1"/>
    <property type="molecule type" value="Genomic_DNA"/>
</dbReference>
<dbReference type="AlphaFoldDB" id="A0A9N7YJ70"/>
<evidence type="ECO:0000313" key="2">
    <source>
        <dbReference type="Proteomes" id="UP001153269"/>
    </source>
</evidence>
<comment type="caution">
    <text evidence="1">The sequence shown here is derived from an EMBL/GenBank/DDBJ whole genome shotgun (WGS) entry which is preliminary data.</text>
</comment>
<reference evidence="1" key="1">
    <citation type="submission" date="2020-03" db="EMBL/GenBank/DDBJ databases">
        <authorList>
            <person name="Weist P."/>
        </authorList>
    </citation>
    <scope>NUCLEOTIDE SEQUENCE</scope>
</reference>
<dbReference type="Proteomes" id="UP001153269">
    <property type="component" value="Unassembled WGS sequence"/>
</dbReference>
<sequence length="124" mass="13800">MEAITRINDATKVPNKQPHPLYTFPVNPQLDSVTRVDRDTQTTRSSRAAASLARLARKLAPAAVPGAAQLFCVTRKARRKLTARAVPCVRGPRYDRKTPSGVAIRSLCPPERRLTVSVWCRFHP</sequence>
<accession>A0A9N7YJ70</accession>
<protein>
    <submittedName>
        <fullName evidence="1">Uncharacterized protein</fullName>
    </submittedName>
</protein>
<organism evidence="1 2">
    <name type="scientific">Pleuronectes platessa</name>
    <name type="common">European plaice</name>
    <dbReference type="NCBI Taxonomy" id="8262"/>
    <lineage>
        <taxon>Eukaryota</taxon>
        <taxon>Metazoa</taxon>
        <taxon>Chordata</taxon>
        <taxon>Craniata</taxon>
        <taxon>Vertebrata</taxon>
        <taxon>Euteleostomi</taxon>
        <taxon>Actinopterygii</taxon>
        <taxon>Neopterygii</taxon>
        <taxon>Teleostei</taxon>
        <taxon>Neoteleostei</taxon>
        <taxon>Acanthomorphata</taxon>
        <taxon>Carangaria</taxon>
        <taxon>Pleuronectiformes</taxon>
        <taxon>Pleuronectoidei</taxon>
        <taxon>Pleuronectidae</taxon>
        <taxon>Pleuronectes</taxon>
    </lineage>
</organism>
<evidence type="ECO:0000313" key="1">
    <source>
        <dbReference type="EMBL" id="CAB1433440.1"/>
    </source>
</evidence>